<organism evidence="2 3">
    <name type="scientific">Ceratobasidium theobromae</name>
    <dbReference type="NCBI Taxonomy" id="1582974"/>
    <lineage>
        <taxon>Eukaryota</taxon>
        <taxon>Fungi</taxon>
        <taxon>Dikarya</taxon>
        <taxon>Basidiomycota</taxon>
        <taxon>Agaricomycotina</taxon>
        <taxon>Agaricomycetes</taxon>
        <taxon>Cantharellales</taxon>
        <taxon>Ceratobasidiaceae</taxon>
        <taxon>Ceratobasidium</taxon>
    </lineage>
</organism>
<feature type="compositionally biased region" description="Polar residues" evidence="1">
    <location>
        <begin position="24"/>
        <end position="41"/>
    </location>
</feature>
<sequence length="250" mass="28185">MALISEVKEQEQDLQPDAVDAGPSHSQKSYPTAMANKQQIVSARAKQRQPNLFAEVFPEPERVHRYGSEDEDYEERPRPTPLSQQLTDIISDLPLQIFQKCPQQQGSGHSWCASGTNSPMITHDVFCNLGALDTLFPSRIEWGSETDRWGATVDSLFPKSTARPKKGEQGLHTLRARNDFKSLQGRVPLAERDEFVRIARQYIHDHWIWLPYGVPKSHLWATGIKNVPKHAAQIGDLSGGPWIIKNPAFV</sequence>
<feature type="region of interest" description="Disordered" evidence="1">
    <location>
        <begin position="1"/>
        <end position="81"/>
    </location>
</feature>
<dbReference type="EMBL" id="SSOP01000902">
    <property type="protein sequence ID" value="KAB5587644.1"/>
    <property type="molecule type" value="Genomic_DNA"/>
</dbReference>
<evidence type="ECO:0000313" key="2">
    <source>
        <dbReference type="EMBL" id="KAB5587644.1"/>
    </source>
</evidence>
<evidence type="ECO:0000313" key="3">
    <source>
        <dbReference type="Proteomes" id="UP000383932"/>
    </source>
</evidence>
<name>A0A5N5Q7I5_9AGAM</name>
<dbReference type="OrthoDB" id="3261690at2759"/>
<protein>
    <submittedName>
        <fullName evidence="2">Uncharacterized protein</fullName>
    </submittedName>
</protein>
<feature type="compositionally biased region" description="Basic and acidic residues" evidence="1">
    <location>
        <begin position="59"/>
        <end position="68"/>
    </location>
</feature>
<accession>A0A5N5Q7I5</accession>
<comment type="caution">
    <text evidence="2">The sequence shown here is derived from an EMBL/GenBank/DDBJ whole genome shotgun (WGS) entry which is preliminary data.</text>
</comment>
<gene>
    <name evidence="2" type="ORF">CTheo_8917</name>
</gene>
<reference evidence="2 3" key="1">
    <citation type="journal article" date="2019" name="Fungal Biol. Biotechnol.">
        <title>Draft genome sequence of fastidious pathogen Ceratobasidium theobromae, which causes vascular-streak dieback in Theobroma cacao.</title>
        <authorList>
            <person name="Ali S.S."/>
            <person name="Asman A."/>
            <person name="Shao J."/>
            <person name="Firmansyah A.P."/>
            <person name="Susilo A.W."/>
            <person name="Rosmana A."/>
            <person name="McMahon P."/>
            <person name="Junaid M."/>
            <person name="Guest D."/>
            <person name="Kheng T.Y."/>
            <person name="Meinhardt L.W."/>
            <person name="Bailey B.A."/>
        </authorList>
    </citation>
    <scope>NUCLEOTIDE SEQUENCE [LARGE SCALE GENOMIC DNA]</scope>
    <source>
        <strain evidence="2 3">CT2</strain>
    </source>
</reference>
<evidence type="ECO:0000256" key="1">
    <source>
        <dbReference type="SAM" id="MobiDB-lite"/>
    </source>
</evidence>
<keyword evidence="3" id="KW-1185">Reference proteome</keyword>
<dbReference type="Proteomes" id="UP000383932">
    <property type="component" value="Unassembled WGS sequence"/>
</dbReference>
<dbReference type="AlphaFoldDB" id="A0A5N5Q7I5"/>
<proteinExistence type="predicted"/>
<feature type="compositionally biased region" description="Basic and acidic residues" evidence="1">
    <location>
        <begin position="1"/>
        <end position="11"/>
    </location>
</feature>